<protein>
    <submittedName>
        <fullName evidence="3">Uncharacterized protein</fullName>
    </submittedName>
</protein>
<organism evidence="2 3">
    <name type="scientific">Panagrellus redivivus</name>
    <name type="common">Microworm</name>
    <dbReference type="NCBI Taxonomy" id="6233"/>
    <lineage>
        <taxon>Eukaryota</taxon>
        <taxon>Metazoa</taxon>
        <taxon>Ecdysozoa</taxon>
        <taxon>Nematoda</taxon>
        <taxon>Chromadorea</taxon>
        <taxon>Rhabditida</taxon>
        <taxon>Tylenchina</taxon>
        <taxon>Panagrolaimomorpha</taxon>
        <taxon>Panagrolaimoidea</taxon>
        <taxon>Panagrolaimidae</taxon>
        <taxon>Panagrellus</taxon>
    </lineage>
</organism>
<sequence>MATPSLFQSKKRQLPVVPKDKRRLHKGLLAPSFYSYVVSVHPIDLYSDQRLSPPSCFEPLLRRSAITLSSSSSTSMITPSRDSLMRSL</sequence>
<reference evidence="3" key="2">
    <citation type="submission" date="2020-10" db="UniProtKB">
        <authorList>
            <consortium name="WormBaseParasite"/>
        </authorList>
    </citation>
    <scope>IDENTIFICATION</scope>
</reference>
<name>A0A7E4VYW0_PANRE</name>
<dbReference type="AlphaFoldDB" id="A0A7E4VYW0"/>
<feature type="compositionally biased region" description="Low complexity" evidence="1">
    <location>
        <begin position="69"/>
        <end position="82"/>
    </location>
</feature>
<feature type="region of interest" description="Disordered" evidence="1">
    <location>
        <begin position="69"/>
        <end position="88"/>
    </location>
</feature>
<evidence type="ECO:0000256" key="1">
    <source>
        <dbReference type="SAM" id="MobiDB-lite"/>
    </source>
</evidence>
<keyword evidence="2" id="KW-1185">Reference proteome</keyword>
<accession>A0A7E4VYW0</accession>
<dbReference type="Proteomes" id="UP000492821">
    <property type="component" value="Unassembled WGS sequence"/>
</dbReference>
<evidence type="ECO:0000313" key="3">
    <source>
        <dbReference type="WBParaSite" id="Pan_g5365.t1"/>
    </source>
</evidence>
<evidence type="ECO:0000313" key="2">
    <source>
        <dbReference type="Proteomes" id="UP000492821"/>
    </source>
</evidence>
<proteinExistence type="predicted"/>
<dbReference type="WBParaSite" id="Pan_g5365.t1">
    <property type="protein sequence ID" value="Pan_g5365.t1"/>
    <property type="gene ID" value="Pan_g5365"/>
</dbReference>
<reference evidence="2" key="1">
    <citation type="journal article" date="2013" name="Genetics">
        <title>The draft genome and transcriptome of Panagrellus redivivus are shaped by the harsh demands of a free-living lifestyle.</title>
        <authorList>
            <person name="Srinivasan J."/>
            <person name="Dillman A.R."/>
            <person name="Macchietto M.G."/>
            <person name="Heikkinen L."/>
            <person name="Lakso M."/>
            <person name="Fracchia K.M."/>
            <person name="Antoshechkin I."/>
            <person name="Mortazavi A."/>
            <person name="Wong G."/>
            <person name="Sternberg P.W."/>
        </authorList>
    </citation>
    <scope>NUCLEOTIDE SEQUENCE [LARGE SCALE GENOMIC DNA]</scope>
    <source>
        <strain evidence="2">MT8872</strain>
    </source>
</reference>